<dbReference type="AlphaFoldDB" id="A0AAE3XD27"/>
<comment type="subcellular location">
    <subcellularLocation>
        <location evidence="1">Cell membrane</location>
        <topology evidence="1">Multi-pass membrane protein</topology>
    </subcellularLocation>
</comment>
<feature type="transmembrane region" description="Helical" evidence="8">
    <location>
        <begin position="169"/>
        <end position="190"/>
    </location>
</feature>
<keyword evidence="7 8" id="KW-0472">Membrane</keyword>
<dbReference type="GO" id="GO:0005886">
    <property type="term" value="C:plasma membrane"/>
    <property type="evidence" value="ECO:0007669"/>
    <property type="project" value="UniProtKB-SubCell"/>
</dbReference>
<organism evidence="9 10">
    <name type="scientific">Deinococcus soli</name>
    <name type="common">ex Cha et al. 2016</name>
    <dbReference type="NCBI Taxonomy" id="1309411"/>
    <lineage>
        <taxon>Bacteria</taxon>
        <taxon>Thermotogati</taxon>
        <taxon>Deinococcota</taxon>
        <taxon>Deinococci</taxon>
        <taxon>Deinococcales</taxon>
        <taxon>Deinococcaceae</taxon>
        <taxon>Deinococcus</taxon>
    </lineage>
</organism>
<evidence type="ECO:0000256" key="6">
    <source>
        <dbReference type="ARBA" id="ARBA00022989"/>
    </source>
</evidence>
<dbReference type="PANTHER" id="PTHR21716:SF53">
    <property type="entry name" value="PERMEASE PERM-RELATED"/>
    <property type="match status" value="1"/>
</dbReference>
<accession>A0AAE3XD27</accession>
<evidence type="ECO:0000313" key="10">
    <source>
        <dbReference type="Proteomes" id="UP001185331"/>
    </source>
</evidence>
<sequence length="367" mass="38717">MSKPASAWSVWHNPYVRAACVLGGAYVTWMILTKLASVLVMAVIAYLLAYLANPLLTRLERLNISRPVGVAVVVVLSGSAVFLASLLFMAVGRQLLELTTQLPLVASRLHGLIEQALSWLDLHSDVAVLRALREQLSVSLDQGAQDLTRRTVPFVQDLLRAGSPLASGLSAAAGLVGQVALTFILALYFMMDYPRVGAALLRVAPTRYQPLLTRLSGNIEQAVGGYLRGQLIIAAAVGSMVWLGLALLGVPNAAALGFLAGAFNIVPFLGAVVGLVPAVLLALPLGPVKVLLVVGVFTAANQIESHVLSPQVLGRTTNLHPVVILLSILGGLSLFGLVGAVVAVPATALVKVLLDEYYYPSRIYTAP</sequence>
<feature type="transmembrane region" description="Helical" evidence="8">
    <location>
        <begin position="68"/>
        <end position="91"/>
    </location>
</feature>
<feature type="transmembrane region" description="Helical" evidence="8">
    <location>
        <begin position="231"/>
        <end position="250"/>
    </location>
</feature>
<feature type="transmembrane region" description="Helical" evidence="8">
    <location>
        <begin position="38"/>
        <end position="56"/>
    </location>
</feature>
<dbReference type="Pfam" id="PF01594">
    <property type="entry name" value="AI-2E_transport"/>
    <property type="match status" value="1"/>
</dbReference>
<protein>
    <submittedName>
        <fullName evidence="9">PurR-regulated permease PerM</fullName>
    </submittedName>
</protein>
<feature type="transmembrane region" description="Helical" evidence="8">
    <location>
        <begin position="256"/>
        <end position="283"/>
    </location>
</feature>
<dbReference type="GO" id="GO:0055085">
    <property type="term" value="P:transmembrane transport"/>
    <property type="evidence" value="ECO:0007669"/>
    <property type="project" value="TreeGrafter"/>
</dbReference>
<reference evidence="9" key="1">
    <citation type="submission" date="2023-07" db="EMBL/GenBank/DDBJ databases">
        <title>Sorghum-associated microbial communities from plants grown in Nebraska, USA.</title>
        <authorList>
            <person name="Schachtman D."/>
        </authorList>
    </citation>
    <scope>NUCLEOTIDE SEQUENCE</scope>
    <source>
        <strain evidence="9">BE330</strain>
    </source>
</reference>
<evidence type="ECO:0000256" key="4">
    <source>
        <dbReference type="ARBA" id="ARBA00022475"/>
    </source>
</evidence>
<comment type="caution">
    <text evidence="9">The sequence shown here is derived from an EMBL/GenBank/DDBJ whole genome shotgun (WGS) entry which is preliminary data.</text>
</comment>
<dbReference type="RefSeq" id="WP_309853958.1">
    <property type="nucleotide sequence ID" value="NZ_JAVDQJ010000004.1"/>
</dbReference>
<comment type="similarity">
    <text evidence="2">Belongs to the autoinducer-2 exporter (AI-2E) (TC 2.A.86) family.</text>
</comment>
<evidence type="ECO:0000256" key="1">
    <source>
        <dbReference type="ARBA" id="ARBA00004651"/>
    </source>
</evidence>
<keyword evidence="4" id="KW-1003">Cell membrane</keyword>
<feature type="transmembrane region" description="Helical" evidence="8">
    <location>
        <begin position="15"/>
        <end position="32"/>
    </location>
</feature>
<keyword evidence="6 8" id="KW-1133">Transmembrane helix</keyword>
<name>A0AAE3XD27_9DEIO</name>
<feature type="transmembrane region" description="Helical" evidence="8">
    <location>
        <begin position="321"/>
        <end position="354"/>
    </location>
</feature>
<dbReference type="InterPro" id="IPR002549">
    <property type="entry name" value="AI-2E-like"/>
</dbReference>
<gene>
    <name evidence="9" type="ORF">J2Y00_002593</name>
</gene>
<keyword evidence="3" id="KW-0813">Transport</keyword>
<dbReference type="EMBL" id="JAVDQK010000005">
    <property type="protein sequence ID" value="MDR6218996.1"/>
    <property type="molecule type" value="Genomic_DNA"/>
</dbReference>
<dbReference type="Proteomes" id="UP001185331">
    <property type="component" value="Unassembled WGS sequence"/>
</dbReference>
<evidence type="ECO:0000256" key="7">
    <source>
        <dbReference type="ARBA" id="ARBA00023136"/>
    </source>
</evidence>
<evidence type="ECO:0000313" key="9">
    <source>
        <dbReference type="EMBL" id="MDR6218996.1"/>
    </source>
</evidence>
<evidence type="ECO:0000256" key="3">
    <source>
        <dbReference type="ARBA" id="ARBA00022448"/>
    </source>
</evidence>
<evidence type="ECO:0000256" key="8">
    <source>
        <dbReference type="SAM" id="Phobius"/>
    </source>
</evidence>
<keyword evidence="5 8" id="KW-0812">Transmembrane</keyword>
<dbReference type="PANTHER" id="PTHR21716">
    <property type="entry name" value="TRANSMEMBRANE PROTEIN"/>
    <property type="match status" value="1"/>
</dbReference>
<proteinExistence type="inferred from homology"/>
<evidence type="ECO:0000256" key="2">
    <source>
        <dbReference type="ARBA" id="ARBA00009773"/>
    </source>
</evidence>
<evidence type="ECO:0000256" key="5">
    <source>
        <dbReference type="ARBA" id="ARBA00022692"/>
    </source>
</evidence>